<dbReference type="Gene3D" id="3.30.1390.10">
    <property type="match status" value="1"/>
</dbReference>
<accession>A0A8D9FRW4</accession>
<protein>
    <submittedName>
        <fullName evidence="1">Uncharacterized protein</fullName>
    </submittedName>
</protein>
<evidence type="ECO:0000313" key="1">
    <source>
        <dbReference type="EMBL" id="CAG7581462.1"/>
    </source>
</evidence>
<reference evidence="1" key="1">
    <citation type="submission" date="2021-06" db="EMBL/GenBank/DDBJ databases">
        <authorList>
            <person name="Gannon L."/>
            <person name="Redgwell R T."/>
            <person name="Michniewski S."/>
            <person name="Harrison D C."/>
            <person name="Millard A."/>
        </authorList>
    </citation>
    <scope>NUCLEOTIDE SEQUENCE</scope>
</reference>
<name>A0A8D9FRW4_9VIRU</name>
<dbReference type="InterPro" id="IPR014719">
    <property type="entry name" value="Ribosomal_bL12_C/ClpS-like"/>
</dbReference>
<proteinExistence type="predicted"/>
<dbReference type="EMBL" id="OU342829">
    <property type="protein sequence ID" value="CAG7581462.1"/>
    <property type="molecule type" value="Genomic_DNA"/>
</dbReference>
<sequence length="158" mass="18083">MSVRSVRFIIGKGRNSKLSGIKFIKEVCGIGLKDAKDITDSEWGNEFIDLESSLSDRDLQDLSDKYEKNVGFKLELKHLHREARLAELLDSEKSQKFIIIGNKAIYGVSEGHYNIDEDKGIVNVTIQSGYREFQNKKVEIENRKIILSFTNCIIEEKL</sequence>
<gene>
    <name evidence="1" type="ORF">SLAVMIC_00854</name>
</gene>
<organism evidence="1">
    <name type="scientific">uncultured marine phage</name>
    <dbReference type="NCBI Taxonomy" id="707152"/>
    <lineage>
        <taxon>Viruses</taxon>
        <taxon>environmental samples</taxon>
    </lineage>
</organism>